<evidence type="ECO:0000256" key="6">
    <source>
        <dbReference type="SAM" id="MobiDB-lite"/>
    </source>
</evidence>
<dbReference type="Pfam" id="PF00152">
    <property type="entry name" value="tRNA-synt_2"/>
    <property type="match status" value="1"/>
</dbReference>
<evidence type="ECO:0000256" key="3">
    <source>
        <dbReference type="ARBA" id="ARBA00022840"/>
    </source>
</evidence>
<feature type="region of interest" description="Disordered" evidence="6">
    <location>
        <begin position="1"/>
        <end position="24"/>
    </location>
</feature>
<dbReference type="AlphaFoldDB" id="A0AAW0M3I5"/>
<comment type="caution">
    <text evidence="8">The sequence shown here is derived from an EMBL/GenBank/DDBJ whole genome shotgun (WGS) entry which is preliminary data.</text>
</comment>
<dbReference type="GO" id="GO:0004816">
    <property type="term" value="F:asparagine-tRNA ligase activity"/>
    <property type="evidence" value="ECO:0007669"/>
    <property type="project" value="TreeGrafter"/>
</dbReference>
<dbReference type="PANTHER" id="PTHR22594">
    <property type="entry name" value="ASPARTYL/LYSYL-TRNA SYNTHETASE"/>
    <property type="match status" value="1"/>
</dbReference>
<dbReference type="GO" id="GO:0005524">
    <property type="term" value="F:ATP binding"/>
    <property type="evidence" value="ECO:0007669"/>
    <property type="project" value="UniProtKB-KW"/>
</dbReference>
<keyword evidence="3" id="KW-0067">ATP-binding</keyword>
<accession>A0AAW0M3I5</accession>
<proteinExistence type="predicted"/>
<sequence>MPWSDEADEKVKPNTRNDTDGVSPEVIKSAVKEKSKVIEELKRGESNKEALTVAVQDFHKTNELESQLEAKEISKPGTSLKADINFSEDFFARQTYLTVSDRLHLESHACALGNVYSVGPRFRADSTKHVDAMSCADDFFKFLCKWILDNCSEDLKFVSKRIDKTCIAHLQSMISTTIEKISYADAVDSFKQVADNKFEKKLEWGDALTAGHLSYLAEEIYKKLVIIYNYPKEVKPFYAGLNDDRKTVAAFDMVVPKEPFLKETSDVLEQIHSFCEIGSQNEERYDMLSSRIKELGLPREQYEWHLDLRRHGTVKHSGFSLGFDHMVLFATGLTDIRDVIPFPRSCGKANN</sequence>
<feature type="compositionally biased region" description="Basic and acidic residues" evidence="6">
    <location>
        <begin position="9"/>
        <end position="19"/>
    </location>
</feature>
<gene>
    <name evidence="8" type="primary">SYNC2_1</name>
    <name evidence="8" type="ORF">CFP56_013870</name>
</gene>
<keyword evidence="4" id="KW-0648">Protein biosynthesis</keyword>
<dbReference type="InterPro" id="IPR004364">
    <property type="entry name" value="Aa-tRNA-synt_II"/>
</dbReference>
<dbReference type="GO" id="GO:0005739">
    <property type="term" value="C:mitochondrion"/>
    <property type="evidence" value="ECO:0007669"/>
    <property type="project" value="TreeGrafter"/>
</dbReference>
<dbReference type="EMBL" id="PKMF04000021">
    <property type="protein sequence ID" value="KAK7858155.1"/>
    <property type="molecule type" value="Genomic_DNA"/>
</dbReference>
<dbReference type="InterPro" id="IPR045864">
    <property type="entry name" value="aa-tRNA-synth_II/BPL/LPL"/>
</dbReference>
<reference evidence="8" key="2">
    <citation type="journal article" date="2018" name="Sci. Data">
        <title>The draft genome sequence of cork oak.</title>
        <authorList>
            <person name="Ramos A.M."/>
            <person name="Usie A."/>
            <person name="Barbosa P."/>
            <person name="Barros P.M."/>
            <person name="Capote T."/>
            <person name="Chaves I."/>
            <person name="Simoes F."/>
            <person name="Abreu I."/>
            <person name="Carrasquinho I."/>
            <person name="Faro C."/>
            <person name="Guimaraes J.B."/>
            <person name="Mendonca D."/>
            <person name="Nobrega F."/>
            <person name="Rodrigues L."/>
            <person name="Saibo N.J.M."/>
            <person name="Varela M.C."/>
            <person name="Egas C."/>
            <person name="Matos J."/>
            <person name="Miguel C.M."/>
            <person name="Oliveira M.M."/>
            <person name="Ricardo C.P."/>
            <person name="Goncalves S."/>
        </authorList>
    </citation>
    <scope>NUCLEOTIDE SEQUENCE [LARGE SCALE GENOMIC DNA]</scope>
    <source>
        <strain evidence="8">HL8</strain>
    </source>
</reference>
<dbReference type="SUPFAM" id="SSF55681">
    <property type="entry name" value="Class II aaRS and biotin synthetases"/>
    <property type="match status" value="1"/>
</dbReference>
<feature type="domain" description="Aminoacyl-tRNA synthetase class II (D/K/N)" evidence="7">
    <location>
        <begin position="89"/>
        <end position="344"/>
    </location>
</feature>
<evidence type="ECO:0000313" key="8">
    <source>
        <dbReference type="EMBL" id="KAK7858155.1"/>
    </source>
</evidence>
<keyword evidence="1 8" id="KW-0436">Ligase</keyword>
<name>A0AAW0M3I5_QUESU</name>
<evidence type="ECO:0000256" key="5">
    <source>
        <dbReference type="ARBA" id="ARBA00023146"/>
    </source>
</evidence>
<evidence type="ECO:0000256" key="4">
    <source>
        <dbReference type="ARBA" id="ARBA00022917"/>
    </source>
</evidence>
<keyword evidence="5" id="KW-0030">Aminoacyl-tRNA synthetase</keyword>
<dbReference type="PANTHER" id="PTHR22594:SF36">
    <property type="entry name" value="ASPARAGINE--TRNA LIGASE, CYTOPLASMIC 2"/>
    <property type="match status" value="1"/>
</dbReference>
<evidence type="ECO:0000256" key="2">
    <source>
        <dbReference type="ARBA" id="ARBA00022741"/>
    </source>
</evidence>
<dbReference type="GO" id="GO:0006421">
    <property type="term" value="P:asparaginyl-tRNA aminoacylation"/>
    <property type="evidence" value="ECO:0007669"/>
    <property type="project" value="TreeGrafter"/>
</dbReference>
<keyword evidence="2" id="KW-0547">Nucleotide-binding</keyword>
<evidence type="ECO:0000259" key="7">
    <source>
        <dbReference type="Pfam" id="PF00152"/>
    </source>
</evidence>
<reference evidence="8" key="3">
    <citation type="submission" date="2023-07" db="EMBL/GenBank/DDBJ databases">
        <title>An improved reference 1 genome and first organelle genomes of Quercus suber.</title>
        <authorList>
            <consortium name="Genosuber Consortium"/>
            <person name="Usie A."/>
            <person name="Serra O."/>
            <person name="Barros P."/>
        </authorList>
    </citation>
    <scope>NUCLEOTIDE SEQUENCE</scope>
    <source>
        <strain evidence="8">HL8</strain>
        <tissue evidence="8">Leaves</tissue>
    </source>
</reference>
<protein>
    <submittedName>
        <fullName evidence="8">Asparagine--trna ligase</fullName>
    </submittedName>
</protein>
<dbReference type="Gene3D" id="3.30.930.10">
    <property type="entry name" value="Bira Bifunctional Protein, Domain 2"/>
    <property type="match status" value="1"/>
</dbReference>
<evidence type="ECO:0000256" key="1">
    <source>
        <dbReference type="ARBA" id="ARBA00022598"/>
    </source>
</evidence>
<reference evidence="8" key="1">
    <citation type="submission" date="2017-12" db="EMBL/GenBank/DDBJ databases">
        <authorList>
            <person name="Barbosa P."/>
            <person name="Usie A."/>
            <person name="Ramos A.M."/>
        </authorList>
    </citation>
    <scope>NUCLEOTIDE SEQUENCE</scope>
    <source>
        <strain evidence="8">HL8</strain>
        <tissue evidence="8">Leaves</tissue>
    </source>
</reference>
<organism evidence="8">
    <name type="scientific">Quercus suber</name>
    <name type="common">Cork oak</name>
    <dbReference type="NCBI Taxonomy" id="58331"/>
    <lineage>
        <taxon>Eukaryota</taxon>
        <taxon>Viridiplantae</taxon>
        <taxon>Streptophyta</taxon>
        <taxon>Embryophyta</taxon>
        <taxon>Tracheophyta</taxon>
        <taxon>Spermatophyta</taxon>
        <taxon>Magnoliopsida</taxon>
        <taxon>eudicotyledons</taxon>
        <taxon>Gunneridae</taxon>
        <taxon>Pentapetalae</taxon>
        <taxon>rosids</taxon>
        <taxon>fabids</taxon>
        <taxon>Fagales</taxon>
        <taxon>Fagaceae</taxon>
        <taxon>Quercus</taxon>
    </lineage>
</organism>